<proteinExistence type="predicted"/>
<evidence type="ECO:0000313" key="4">
    <source>
        <dbReference type="Proteomes" id="UP001526426"/>
    </source>
</evidence>
<feature type="transmembrane region" description="Helical" evidence="1">
    <location>
        <begin position="751"/>
        <end position="770"/>
    </location>
</feature>
<feature type="transmembrane region" description="Helical" evidence="1">
    <location>
        <begin position="703"/>
        <end position="720"/>
    </location>
</feature>
<evidence type="ECO:0000256" key="1">
    <source>
        <dbReference type="SAM" id="Phobius"/>
    </source>
</evidence>
<name>A0ABT3L2G8_9CYAN</name>
<gene>
    <name evidence="3" type="ORF">K4A83_05365</name>
</gene>
<accession>A0ABT3L2G8</accession>
<dbReference type="Pfam" id="PF05226">
    <property type="entry name" value="CHASE2"/>
    <property type="match status" value="1"/>
</dbReference>
<comment type="caution">
    <text evidence="3">The sequence shown here is derived from an EMBL/GenBank/DDBJ whole genome shotgun (WGS) entry which is preliminary data.</text>
</comment>
<dbReference type="InterPro" id="IPR007890">
    <property type="entry name" value="CHASE2"/>
</dbReference>
<keyword evidence="1" id="KW-1133">Transmembrane helix</keyword>
<dbReference type="Pfam" id="PF12770">
    <property type="entry name" value="CHAT"/>
    <property type="match status" value="1"/>
</dbReference>
<evidence type="ECO:0000313" key="3">
    <source>
        <dbReference type="EMBL" id="MCW6035701.1"/>
    </source>
</evidence>
<dbReference type="SMART" id="SM01080">
    <property type="entry name" value="CHASE2"/>
    <property type="match status" value="1"/>
</dbReference>
<keyword evidence="4" id="KW-1185">Reference proteome</keyword>
<organism evidence="3 4">
    <name type="scientific">Spirulina subsalsa FACHB-351</name>
    <dbReference type="NCBI Taxonomy" id="234711"/>
    <lineage>
        <taxon>Bacteria</taxon>
        <taxon>Bacillati</taxon>
        <taxon>Cyanobacteriota</taxon>
        <taxon>Cyanophyceae</taxon>
        <taxon>Spirulinales</taxon>
        <taxon>Spirulinaceae</taxon>
        <taxon>Spirulina</taxon>
    </lineage>
</organism>
<sequence>MEKVVILELDGSLETGCRVTLEISSLGIPSLLKRKGNLPPNLPLVEALQQHWLERYRPLGAPYRRSQDAPEIWEEILFRIKPKQIVQQALIEQRIAECQESGQQLCDLFNQWLDSPDFRLLDKTLRQHLSPEDTIRLLVRTQNLQLQKLPWTQWELLQHYPNAEPALSPLESTSHPPQYASSRNGRVKILAILGHDDGLNLAKDRRLIENLPQVDPHFLIKPDRATVIELLQDQSWDILFFAGHSETENDQGRLYLNPDESITLDELWFTLKKAVEQGLQLAIFNSCDGLGLSQRLDDLNIPQMIVMRELVPDQVAQKFLTYFLKSFATGKPLYLAVREARERLHDELEPYFPCASWLPVICQNPVILPPSWESLCELPETPSPDPPPAPGRKRPPWRQLILTSLLVTACIIGLREVGVFQPAELKAFDHLMRLRPDTQGADNRIFVITIGEEDLQYQDEQGWERRDSLSFEALDLLWQKLKPHEPRVLGMGIAKPKNLEDHPELMPEERIILGCQIASQDLPSLGAPDGWSEERLGFTQAPEDPRGFIRRQTLVRRADPNCPTRRSFALRIANIYWQQEGQTILEEIEDIEEYFHPLIETNTGGYRLSKRQAGGVQVLLNYRFQSPARIPLRFILQGLSNAEIHNLVRDRIILIGRDEHSEGAVYTPYKSDIKEAGIVIQAHMISQILDQSRLYTLPQPIETLWILSWSVVSLMVIQLFRKPRLLILGVSSTLGVLFFLCYISFNQNWWIPLIPSTLGVLVTSSVSIYLDQKLHGIKVNQSN</sequence>
<keyword evidence="1" id="KW-0812">Transmembrane</keyword>
<reference evidence="3 4" key="1">
    <citation type="submission" date="2021-08" db="EMBL/GenBank/DDBJ databases">
        <title>Draft genome sequence of Spirulina subsalsa with high tolerance to salinity and hype-accumulation of phycocyanin.</title>
        <authorList>
            <person name="Pei H."/>
            <person name="Jiang L."/>
        </authorList>
    </citation>
    <scope>NUCLEOTIDE SEQUENCE [LARGE SCALE GENOMIC DNA]</scope>
    <source>
        <strain evidence="3 4">FACHB-351</strain>
    </source>
</reference>
<dbReference type="Proteomes" id="UP001526426">
    <property type="component" value="Unassembled WGS sequence"/>
</dbReference>
<dbReference type="RefSeq" id="WP_265263415.1">
    <property type="nucleotide sequence ID" value="NZ_JAIHOM010000018.1"/>
</dbReference>
<feature type="transmembrane region" description="Helical" evidence="1">
    <location>
        <begin position="725"/>
        <end position="745"/>
    </location>
</feature>
<feature type="domain" description="CHASE2" evidence="2">
    <location>
        <begin position="420"/>
        <end position="716"/>
    </location>
</feature>
<protein>
    <submittedName>
        <fullName evidence="3">CHASE2 domain-containing protein</fullName>
    </submittedName>
</protein>
<dbReference type="InterPro" id="IPR024983">
    <property type="entry name" value="CHAT_dom"/>
</dbReference>
<evidence type="ECO:0000259" key="2">
    <source>
        <dbReference type="SMART" id="SM01080"/>
    </source>
</evidence>
<dbReference type="EMBL" id="JAIHOM010000018">
    <property type="protein sequence ID" value="MCW6035701.1"/>
    <property type="molecule type" value="Genomic_DNA"/>
</dbReference>
<keyword evidence="1" id="KW-0472">Membrane</keyword>